<name>A0ABT4D2U9_9CLOT</name>
<comment type="subunit">
    <text evidence="2">Homodimer.</text>
</comment>
<evidence type="ECO:0000313" key="8">
    <source>
        <dbReference type="Proteomes" id="UP001078443"/>
    </source>
</evidence>
<dbReference type="InterPro" id="IPR003735">
    <property type="entry name" value="Metal_Tscrpt_repr"/>
</dbReference>
<evidence type="ECO:0000313" key="7">
    <source>
        <dbReference type="EMBL" id="MCY6485568.1"/>
    </source>
</evidence>
<evidence type="ECO:0000256" key="3">
    <source>
        <dbReference type="ARBA" id="ARBA00022490"/>
    </source>
</evidence>
<dbReference type="Pfam" id="PF02583">
    <property type="entry name" value="Trns_repr_metal"/>
    <property type="match status" value="1"/>
</dbReference>
<dbReference type="Proteomes" id="UP001078443">
    <property type="component" value="Unassembled WGS sequence"/>
</dbReference>
<evidence type="ECO:0000256" key="1">
    <source>
        <dbReference type="ARBA" id="ARBA00004496"/>
    </source>
</evidence>
<keyword evidence="4" id="KW-0479">Metal-binding</keyword>
<evidence type="ECO:0000256" key="4">
    <source>
        <dbReference type="ARBA" id="ARBA00022723"/>
    </source>
</evidence>
<reference evidence="7" key="1">
    <citation type="submission" date="2022-12" db="EMBL/GenBank/DDBJ databases">
        <authorList>
            <person name="Wang J."/>
        </authorList>
    </citation>
    <scope>NUCLEOTIDE SEQUENCE</scope>
    <source>
        <strain evidence="7">HY-45-18</strain>
    </source>
</reference>
<dbReference type="PANTHER" id="PTHR33677">
    <property type="entry name" value="TRANSCRIPTIONAL REPRESSOR FRMR-RELATED"/>
    <property type="match status" value="1"/>
</dbReference>
<dbReference type="InterPro" id="IPR038390">
    <property type="entry name" value="Metal_Tscrpt_repr_sf"/>
</dbReference>
<organism evidence="7 8">
    <name type="scientific">Clostridium aestuarii</name>
    <dbReference type="NCBI Taxonomy" id="338193"/>
    <lineage>
        <taxon>Bacteria</taxon>
        <taxon>Bacillati</taxon>
        <taxon>Bacillota</taxon>
        <taxon>Clostridia</taxon>
        <taxon>Eubacteriales</taxon>
        <taxon>Clostridiaceae</taxon>
        <taxon>Clostridium</taxon>
    </lineage>
</organism>
<proteinExistence type="predicted"/>
<dbReference type="Gene3D" id="1.20.58.1000">
    <property type="entry name" value="Metal-sensitive repressor, helix protomer"/>
    <property type="match status" value="1"/>
</dbReference>
<gene>
    <name evidence="7" type="ORF">OW763_14635</name>
</gene>
<dbReference type="PANTHER" id="PTHR33677:SF4">
    <property type="entry name" value="COPPER-SENSING TRANSCRIPTIONAL REPRESSOR CSOR"/>
    <property type="match status" value="1"/>
</dbReference>
<comment type="caution">
    <text evidence="7">The sequence shown here is derived from an EMBL/GenBank/DDBJ whole genome shotgun (WGS) entry which is preliminary data.</text>
</comment>
<dbReference type="EMBL" id="JAPQER010000008">
    <property type="protein sequence ID" value="MCY6485568.1"/>
    <property type="molecule type" value="Genomic_DNA"/>
</dbReference>
<keyword evidence="8" id="KW-1185">Reference proteome</keyword>
<evidence type="ECO:0000256" key="6">
    <source>
        <dbReference type="ARBA" id="ARBA00041544"/>
    </source>
</evidence>
<evidence type="ECO:0000256" key="5">
    <source>
        <dbReference type="ARBA" id="ARBA00039938"/>
    </source>
</evidence>
<dbReference type="RefSeq" id="WP_268042215.1">
    <property type="nucleotide sequence ID" value="NZ_JAPQER010000008.1"/>
</dbReference>
<accession>A0ABT4D2U9</accession>
<protein>
    <recommendedName>
        <fullName evidence="5">Copper-sensing transcriptional repressor CsoR</fullName>
    </recommendedName>
    <alternativeName>
        <fullName evidence="6">Copper-sensitive operon repressor</fullName>
    </alternativeName>
</protein>
<keyword evidence="3" id="KW-0963">Cytoplasm</keyword>
<sequence>MNDERKKAIQSLKTSKGQIEGIIKMIEDGRYCIDISNQIIAAQSLLKKANMLILKQHLNHCVKDAFSKANNEEDIEKKIEEIIQILSKITGK</sequence>
<evidence type="ECO:0000256" key="2">
    <source>
        <dbReference type="ARBA" id="ARBA00011738"/>
    </source>
</evidence>
<comment type="subcellular location">
    <subcellularLocation>
        <location evidence="1">Cytoplasm</location>
    </subcellularLocation>
</comment>